<dbReference type="InterPro" id="IPR012337">
    <property type="entry name" value="RNaseH-like_sf"/>
</dbReference>
<dbReference type="InterPro" id="IPR036397">
    <property type="entry name" value="RNaseH_sf"/>
</dbReference>
<evidence type="ECO:0000259" key="1">
    <source>
        <dbReference type="SMART" id="SM00474"/>
    </source>
</evidence>
<dbReference type="GO" id="GO:0008408">
    <property type="term" value="F:3'-5' exonuclease activity"/>
    <property type="evidence" value="ECO:0007669"/>
    <property type="project" value="InterPro"/>
</dbReference>
<comment type="caution">
    <text evidence="2">The sequence shown here is derived from an EMBL/GenBank/DDBJ whole genome shotgun (WGS) entry which is preliminary data.</text>
</comment>
<keyword evidence="3" id="KW-1185">Reference proteome</keyword>
<name>A0A8H4QVX2_9AGAR</name>
<organism evidence="2 3">
    <name type="scientific">Agrocybe pediades</name>
    <dbReference type="NCBI Taxonomy" id="84607"/>
    <lineage>
        <taxon>Eukaryota</taxon>
        <taxon>Fungi</taxon>
        <taxon>Dikarya</taxon>
        <taxon>Basidiomycota</taxon>
        <taxon>Agaricomycotina</taxon>
        <taxon>Agaricomycetes</taxon>
        <taxon>Agaricomycetidae</taxon>
        <taxon>Agaricales</taxon>
        <taxon>Agaricineae</taxon>
        <taxon>Strophariaceae</taxon>
        <taxon>Agrocybe</taxon>
    </lineage>
</organism>
<evidence type="ECO:0000313" key="3">
    <source>
        <dbReference type="Proteomes" id="UP000521872"/>
    </source>
</evidence>
<dbReference type="PANTHER" id="PTHR43040:SF1">
    <property type="entry name" value="RIBONUCLEASE D"/>
    <property type="match status" value="1"/>
</dbReference>
<protein>
    <recommendedName>
        <fullName evidence="1">3'-5' exonuclease domain-containing protein</fullName>
    </recommendedName>
</protein>
<dbReference type="PANTHER" id="PTHR43040">
    <property type="entry name" value="RIBONUCLEASE D"/>
    <property type="match status" value="1"/>
</dbReference>
<dbReference type="Pfam" id="PF01612">
    <property type="entry name" value="DNA_pol_A_exo1"/>
    <property type="match status" value="1"/>
</dbReference>
<sequence length="250" mass="27994">MSKRTATPVLVDTIPLLEACIKDVTAPENTKLAVDLEGVDLCRNGRVSIIQLFAKNSDIIWLVDVTVLGRLAFEHKDASTNDCSLKDVLESTNIVKLLYDVRNDADALYNLYQVDMKNTYDLQLLEVASRRALRLRVKFICGLAKAMTTYLSPPSSVTQIKEDGVALFRPEKGGSFEVFERRPLDPRIILYCAQDVAVLFQLEAVLENTIRGSLEGWHDRVVKASAKRVNEAHSRYYDGDGPHRAIAPMI</sequence>
<evidence type="ECO:0000313" key="2">
    <source>
        <dbReference type="EMBL" id="KAF4618500.1"/>
    </source>
</evidence>
<feature type="domain" description="3'-5' exonuclease" evidence="1">
    <location>
        <begin position="8"/>
        <end position="211"/>
    </location>
</feature>
<dbReference type="SMART" id="SM00474">
    <property type="entry name" value="35EXOc"/>
    <property type="match status" value="1"/>
</dbReference>
<dbReference type="GO" id="GO:0006139">
    <property type="term" value="P:nucleobase-containing compound metabolic process"/>
    <property type="evidence" value="ECO:0007669"/>
    <property type="project" value="InterPro"/>
</dbReference>
<dbReference type="GO" id="GO:0003676">
    <property type="term" value="F:nucleic acid binding"/>
    <property type="evidence" value="ECO:0007669"/>
    <property type="project" value="InterPro"/>
</dbReference>
<accession>A0A8H4QVX2</accession>
<dbReference type="AlphaFoldDB" id="A0A8H4QVX2"/>
<reference evidence="2 3" key="1">
    <citation type="submission" date="2019-12" db="EMBL/GenBank/DDBJ databases">
        <authorList>
            <person name="Floudas D."/>
            <person name="Bentzer J."/>
            <person name="Ahren D."/>
            <person name="Johansson T."/>
            <person name="Persson P."/>
            <person name="Tunlid A."/>
        </authorList>
    </citation>
    <scope>NUCLEOTIDE SEQUENCE [LARGE SCALE GENOMIC DNA]</scope>
    <source>
        <strain evidence="2 3">CBS 102.39</strain>
    </source>
</reference>
<proteinExistence type="predicted"/>
<dbReference type="SUPFAM" id="SSF53098">
    <property type="entry name" value="Ribonuclease H-like"/>
    <property type="match status" value="1"/>
</dbReference>
<dbReference type="InterPro" id="IPR002562">
    <property type="entry name" value="3'-5'_exonuclease_dom"/>
</dbReference>
<dbReference type="EMBL" id="JAACJL010000017">
    <property type="protein sequence ID" value="KAF4618500.1"/>
    <property type="molecule type" value="Genomic_DNA"/>
</dbReference>
<gene>
    <name evidence="2" type="ORF">D9613_009781</name>
</gene>
<dbReference type="Proteomes" id="UP000521872">
    <property type="component" value="Unassembled WGS sequence"/>
</dbReference>
<dbReference type="Gene3D" id="3.30.420.10">
    <property type="entry name" value="Ribonuclease H-like superfamily/Ribonuclease H"/>
    <property type="match status" value="1"/>
</dbReference>